<protein>
    <submittedName>
        <fullName evidence="6">TIGR03621 family F420-dependent LLM class oxidoreductase</fullName>
    </submittedName>
</protein>
<dbReference type="SUPFAM" id="SSF51679">
    <property type="entry name" value="Bacterial luciferase-like"/>
    <property type="match status" value="1"/>
</dbReference>
<keyword evidence="3" id="KW-0560">Oxidoreductase</keyword>
<dbReference type="InterPro" id="IPR019923">
    <property type="entry name" value="Lucif-like_OxRdtase_MSMEG_2516"/>
</dbReference>
<reference evidence="7" key="1">
    <citation type="submission" date="2023-07" db="EMBL/GenBank/DDBJ databases">
        <title>Novel species in the genus Lipingzhangella isolated from Sambhar Salt Lake.</title>
        <authorList>
            <person name="Jiya N."/>
            <person name="Kajale S."/>
            <person name="Sharma A."/>
        </authorList>
    </citation>
    <scope>NUCLEOTIDE SEQUENCE [LARGE SCALE GENOMIC DNA]</scope>
    <source>
        <strain evidence="7">LS1_29</strain>
    </source>
</reference>
<dbReference type="PANTHER" id="PTHR42847:SF4">
    <property type="entry name" value="ALKANESULFONATE MONOOXYGENASE-RELATED"/>
    <property type="match status" value="1"/>
</dbReference>
<evidence type="ECO:0000256" key="4">
    <source>
        <dbReference type="ARBA" id="ARBA00023033"/>
    </source>
</evidence>
<evidence type="ECO:0000259" key="5">
    <source>
        <dbReference type="Pfam" id="PF00296"/>
    </source>
</evidence>
<evidence type="ECO:0000313" key="6">
    <source>
        <dbReference type="EMBL" id="MDS1270882.1"/>
    </source>
</evidence>
<evidence type="ECO:0000256" key="3">
    <source>
        <dbReference type="ARBA" id="ARBA00023002"/>
    </source>
</evidence>
<dbReference type="NCBIfam" id="TIGR03621">
    <property type="entry name" value="F420_MSMEG_2516"/>
    <property type="match status" value="1"/>
</dbReference>
<keyword evidence="7" id="KW-1185">Reference proteome</keyword>
<dbReference type="Gene3D" id="3.20.20.30">
    <property type="entry name" value="Luciferase-like domain"/>
    <property type="match status" value="1"/>
</dbReference>
<feature type="domain" description="Luciferase-like" evidence="5">
    <location>
        <begin position="14"/>
        <end position="273"/>
    </location>
</feature>
<comment type="caution">
    <text evidence="6">The sequence shown here is derived from an EMBL/GenBank/DDBJ whole genome shotgun (WGS) entry which is preliminary data.</text>
</comment>
<dbReference type="InterPro" id="IPR011251">
    <property type="entry name" value="Luciferase-like_dom"/>
</dbReference>
<dbReference type="PANTHER" id="PTHR42847">
    <property type="entry name" value="ALKANESULFONATE MONOOXYGENASE"/>
    <property type="match status" value="1"/>
</dbReference>
<accession>A0ABU2H6E8</accession>
<proteinExistence type="predicted"/>
<dbReference type="InterPro" id="IPR036661">
    <property type="entry name" value="Luciferase-like_sf"/>
</dbReference>
<dbReference type="Proteomes" id="UP001250214">
    <property type="component" value="Unassembled WGS sequence"/>
</dbReference>
<keyword evidence="4" id="KW-0503">Monooxygenase</keyword>
<keyword evidence="2" id="KW-0288">FMN</keyword>
<evidence type="ECO:0000256" key="2">
    <source>
        <dbReference type="ARBA" id="ARBA00022643"/>
    </source>
</evidence>
<dbReference type="InterPro" id="IPR050172">
    <property type="entry name" value="SsuD_RutA_monooxygenase"/>
</dbReference>
<keyword evidence="1" id="KW-0285">Flavoprotein</keyword>
<gene>
    <name evidence="6" type="ORF">RIF23_11270</name>
</gene>
<evidence type="ECO:0000256" key="1">
    <source>
        <dbReference type="ARBA" id="ARBA00022630"/>
    </source>
</evidence>
<name>A0ABU2H6E8_9ACTN</name>
<evidence type="ECO:0000313" key="7">
    <source>
        <dbReference type="Proteomes" id="UP001250214"/>
    </source>
</evidence>
<dbReference type="Pfam" id="PF00296">
    <property type="entry name" value="Bac_luciferase"/>
    <property type="match status" value="1"/>
</dbReference>
<sequence length="307" mass="33073">MDTTHDFRFGVNLTTTDPTAVQENARSVEAAGFDLLHATDHLGLHDPVAVLSAAATATAQVRLGTLVLNNEFWNPALLARAVGSLDQISGGRFELGLGCGYMKSEFDSAGIAWRTHADRVAALETTVVELDRIVADDSRKPTPLQRPRPPLLIGAHGKATLELAARHADIVGFSGLTQIPGAAPGTFRIADSAETSERVEFVHQRAGPRAMELEFNVLIQRVEITDDAERTAAGLADGYQRAGLTSARDVLDNPFLLVGTAEEIATEILAARRRYGFTNIVTHWSYRDALAEAMPLVRRWAGDGPGT</sequence>
<dbReference type="EMBL" id="JAVLVT010000005">
    <property type="protein sequence ID" value="MDS1270882.1"/>
    <property type="molecule type" value="Genomic_DNA"/>
</dbReference>
<dbReference type="RefSeq" id="WP_310912437.1">
    <property type="nucleotide sequence ID" value="NZ_JAVLVT010000005.1"/>
</dbReference>
<organism evidence="6 7">
    <name type="scientific">Lipingzhangella rawalii</name>
    <dbReference type="NCBI Taxonomy" id="2055835"/>
    <lineage>
        <taxon>Bacteria</taxon>
        <taxon>Bacillati</taxon>
        <taxon>Actinomycetota</taxon>
        <taxon>Actinomycetes</taxon>
        <taxon>Streptosporangiales</taxon>
        <taxon>Nocardiopsidaceae</taxon>
        <taxon>Lipingzhangella</taxon>
    </lineage>
</organism>